<feature type="topological domain" description="Periplasmic" evidence="14">
    <location>
        <begin position="32"/>
        <end position="49"/>
    </location>
</feature>
<feature type="disulfide bond" description="Redox-active" evidence="14">
    <location>
        <begin position="41"/>
        <end position="44"/>
    </location>
</feature>
<feature type="topological domain" description="Cytoplasmic" evidence="14">
    <location>
        <begin position="165"/>
        <end position="169"/>
    </location>
</feature>
<dbReference type="GO" id="GO:0006457">
    <property type="term" value="P:protein folding"/>
    <property type="evidence" value="ECO:0007669"/>
    <property type="project" value="InterPro"/>
</dbReference>
<keyword evidence="6 14" id="KW-0812">Transmembrane</keyword>
<dbReference type="EMBL" id="JACHGR010000001">
    <property type="protein sequence ID" value="MBB6054454.1"/>
    <property type="molecule type" value="Genomic_DNA"/>
</dbReference>
<feature type="transmembrane region" description="Helical" evidence="15">
    <location>
        <begin position="70"/>
        <end position="90"/>
    </location>
</feature>
<keyword evidence="9 14" id="KW-0560">Oxidoreductase</keyword>
<evidence type="ECO:0000256" key="13">
    <source>
        <dbReference type="ARBA" id="ARBA00023284"/>
    </source>
</evidence>
<evidence type="ECO:0000256" key="10">
    <source>
        <dbReference type="ARBA" id="ARBA00023136"/>
    </source>
</evidence>
<keyword evidence="17" id="KW-1185">Reference proteome</keyword>
<dbReference type="InterPro" id="IPR003752">
    <property type="entry name" value="DiS_bond_form_DsbB/BdbC"/>
</dbReference>
<dbReference type="AlphaFoldDB" id="A0A841G5P1"/>
<evidence type="ECO:0000256" key="8">
    <source>
        <dbReference type="ARBA" id="ARBA00022989"/>
    </source>
</evidence>
<comment type="caution">
    <text evidence="14">Lacks conserved residue(s) required for the propagation of feature annotation.</text>
</comment>
<dbReference type="NCBIfam" id="NF002485">
    <property type="entry name" value="PRK01749.1"/>
    <property type="match status" value="1"/>
</dbReference>
<evidence type="ECO:0000256" key="6">
    <source>
        <dbReference type="ARBA" id="ARBA00022692"/>
    </source>
</evidence>
<evidence type="ECO:0000256" key="9">
    <source>
        <dbReference type="ARBA" id="ARBA00023002"/>
    </source>
</evidence>
<feature type="topological domain" description="Periplasmic" evidence="14">
    <location>
        <begin position="91"/>
        <end position="145"/>
    </location>
</feature>
<comment type="caution">
    <text evidence="16">The sequence shown here is derived from an EMBL/GenBank/DDBJ whole genome shotgun (WGS) entry which is preliminary data.</text>
</comment>
<dbReference type="Proteomes" id="UP000585721">
    <property type="component" value="Unassembled WGS sequence"/>
</dbReference>
<evidence type="ECO:0000256" key="7">
    <source>
        <dbReference type="ARBA" id="ARBA00022982"/>
    </source>
</evidence>
<dbReference type="InterPro" id="IPR050183">
    <property type="entry name" value="DsbB"/>
</dbReference>
<reference evidence="16 17" key="1">
    <citation type="submission" date="2020-08" db="EMBL/GenBank/DDBJ databases">
        <title>Genomic Encyclopedia of Type Strains, Phase IV (KMG-IV): sequencing the most valuable type-strain genomes for metagenomic binning, comparative biology and taxonomic classification.</title>
        <authorList>
            <person name="Goeker M."/>
        </authorList>
    </citation>
    <scope>NUCLEOTIDE SEQUENCE [LARGE SCALE GENOMIC DNA]</scope>
    <source>
        <strain evidence="16 17">DSM 22975</strain>
    </source>
</reference>
<dbReference type="PANTHER" id="PTHR36570:SF2">
    <property type="entry name" value="DISULFIDE BOND FORMATION PROTEIN B"/>
    <property type="match status" value="1"/>
</dbReference>
<dbReference type="PANTHER" id="PTHR36570">
    <property type="entry name" value="DISULFIDE BOND FORMATION PROTEIN B"/>
    <property type="match status" value="1"/>
</dbReference>
<keyword evidence="8 14" id="KW-1133">Transmembrane helix</keyword>
<feature type="transmembrane region" description="Helical" evidence="15">
    <location>
        <begin position="45"/>
        <end position="63"/>
    </location>
</feature>
<comment type="subcellular location">
    <subcellularLocation>
        <location evidence="1">Cell inner membrane</location>
        <topology evidence="1">Multi-pass membrane protein</topology>
    </subcellularLocation>
    <subcellularLocation>
        <location evidence="14">Cell membrane</location>
        <topology evidence="14">Multi-pass membrane protein</topology>
    </subcellularLocation>
</comment>
<dbReference type="HAMAP" id="MF_00286">
    <property type="entry name" value="DsbB"/>
    <property type="match status" value="1"/>
</dbReference>
<evidence type="ECO:0000256" key="12">
    <source>
        <dbReference type="ARBA" id="ARBA00023186"/>
    </source>
</evidence>
<keyword evidence="7 14" id="KW-0249">Electron transport</keyword>
<feature type="transmembrane region" description="Helical" evidence="15">
    <location>
        <begin position="12"/>
        <end position="33"/>
    </location>
</feature>
<evidence type="ECO:0000256" key="2">
    <source>
        <dbReference type="ARBA" id="ARBA00008823"/>
    </source>
</evidence>
<feature type="disulfide bond" description="Redox-active" evidence="14">
    <location>
        <begin position="105"/>
        <end position="131"/>
    </location>
</feature>
<feature type="topological domain" description="Cytoplasmic" evidence="14">
    <location>
        <begin position="1"/>
        <end position="14"/>
    </location>
</feature>
<evidence type="ECO:0000256" key="4">
    <source>
        <dbReference type="ARBA" id="ARBA00022475"/>
    </source>
</evidence>
<keyword evidence="4 14" id="KW-1003">Cell membrane</keyword>
<gene>
    <name evidence="14" type="primary">dsbB</name>
    <name evidence="16" type="ORF">HNR75_000319</name>
</gene>
<dbReference type="RefSeq" id="WP_188025261.1">
    <property type="nucleotide sequence ID" value="NZ_JACHGR010000001.1"/>
</dbReference>
<accession>A0A841G5P1</accession>
<evidence type="ECO:0000256" key="15">
    <source>
        <dbReference type="SAM" id="Phobius"/>
    </source>
</evidence>
<dbReference type="GO" id="GO:0005886">
    <property type="term" value="C:plasma membrane"/>
    <property type="evidence" value="ECO:0007669"/>
    <property type="project" value="UniProtKB-SubCell"/>
</dbReference>
<keyword evidence="12 14" id="KW-0143">Chaperone</keyword>
<evidence type="ECO:0000313" key="17">
    <source>
        <dbReference type="Proteomes" id="UP000585721"/>
    </source>
</evidence>
<keyword evidence="13 14" id="KW-0676">Redox-active center</keyword>
<evidence type="ECO:0000256" key="14">
    <source>
        <dbReference type="HAMAP-Rule" id="MF_00286"/>
    </source>
</evidence>
<evidence type="ECO:0000256" key="11">
    <source>
        <dbReference type="ARBA" id="ARBA00023157"/>
    </source>
</evidence>
<proteinExistence type="inferred from homology"/>
<dbReference type="InterPro" id="IPR022920">
    <property type="entry name" value="Disulphide_bond_form_DsbB"/>
</dbReference>
<keyword evidence="5" id="KW-0997">Cell inner membrane</keyword>
<keyword evidence="11 14" id="KW-1015">Disulfide bond</keyword>
<keyword evidence="3 14" id="KW-0813">Transport</keyword>
<evidence type="ECO:0000256" key="1">
    <source>
        <dbReference type="ARBA" id="ARBA00004429"/>
    </source>
</evidence>
<comment type="similarity">
    <text evidence="2 14">Belongs to the DsbB family.</text>
</comment>
<evidence type="ECO:0000256" key="5">
    <source>
        <dbReference type="ARBA" id="ARBA00022519"/>
    </source>
</evidence>
<dbReference type="GO" id="GO:0015035">
    <property type="term" value="F:protein-disulfide reductase activity"/>
    <property type="evidence" value="ECO:0007669"/>
    <property type="project" value="UniProtKB-UniRule"/>
</dbReference>
<comment type="function">
    <text evidence="14">Required for disulfide bond formation in some periplasmic proteins. Acts by oxidizing the DsbA protein.</text>
</comment>
<dbReference type="GO" id="GO:0009055">
    <property type="term" value="F:electron transfer activity"/>
    <property type="evidence" value="ECO:0007669"/>
    <property type="project" value="UniProtKB-UniRule"/>
</dbReference>
<sequence length="169" mass="19392">MIIFIRKMTQNRIAWAVLLGSTLFLELCAMVFQHVMGLQPCVLCIYQRVAVLGIMAGAVIGFINPKNMLLRWSGLLLWAYSSIQGLQIALQQTDIQLHPSPFNTCDLFVTFPQWLPLNQWMPWFFNGTGDCSEIQWQFLTWTMPQWLIVAFGIYVACSFIIISGNLIKR</sequence>
<dbReference type="Pfam" id="PF02600">
    <property type="entry name" value="DsbB"/>
    <property type="match status" value="1"/>
</dbReference>
<organism evidence="16 17">
    <name type="scientific">Tolumonas osonensis</name>
    <dbReference type="NCBI Taxonomy" id="675874"/>
    <lineage>
        <taxon>Bacteria</taxon>
        <taxon>Pseudomonadati</taxon>
        <taxon>Pseudomonadota</taxon>
        <taxon>Gammaproteobacteria</taxon>
        <taxon>Aeromonadales</taxon>
        <taxon>Aeromonadaceae</taxon>
        <taxon>Tolumonas</taxon>
    </lineage>
</organism>
<dbReference type="SUPFAM" id="SSF158442">
    <property type="entry name" value="DsbB-like"/>
    <property type="match status" value="1"/>
</dbReference>
<dbReference type="InterPro" id="IPR023380">
    <property type="entry name" value="DsbB-like_sf"/>
</dbReference>
<protein>
    <recommendedName>
        <fullName evidence="14">Disulfide bond formation protein B</fullName>
    </recommendedName>
    <alternativeName>
        <fullName evidence="14">Disulfide oxidoreductase</fullName>
    </alternativeName>
</protein>
<evidence type="ECO:0000256" key="3">
    <source>
        <dbReference type="ARBA" id="ARBA00022448"/>
    </source>
</evidence>
<name>A0A841G5P1_9GAMM</name>
<feature type="transmembrane region" description="Helical" evidence="15">
    <location>
        <begin position="146"/>
        <end position="167"/>
    </location>
</feature>
<evidence type="ECO:0000313" key="16">
    <source>
        <dbReference type="EMBL" id="MBB6054454.1"/>
    </source>
</evidence>
<keyword evidence="10 14" id="KW-0472">Membrane</keyword>
<dbReference type="Gene3D" id="1.20.1550.10">
    <property type="entry name" value="DsbB-like"/>
    <property type="match status" value="1"/>
</dbReference>